<proteinExistence type="predicted"/>
<dbReference type="SUPFAM" id="SSF51905">
    <property type="entry name" value="FAD/NAD(P)-binding domain"/>
    <property type="match status" value="1"/>
</dbReference>
<evidence type="ECO:0000259" key="4">
    <source>
        <dbReference type="Pfam" id="PF17806"/>
    </source>
</evidence>
<evidence type="ECO:0000256" key="1">
    <source>
        <dbReference type="ARBA" id="ARBA00023002"/>
    </source>
</evidence>
<evidence type="ECO:0000256" key="2">
    <source>
        <dbReference type="SAM" id="MobiDB-lite"/>
    </source>
</evidence>
<evidence type="ECO:0000313" key="5">
    <source>
        <dbReference type="EMBL" id="PYD68282.1"/>
    </source>
</evidence>
<sequence length="510" mass="53631">MTQATAPRPVPQVPMDADAIIVGCGPSGMAAAIELAQAGCSVIVMDMQPAPGGQIFRNLEANIAADRSGGGELLAALGPSYRAGADLIRRFRACTRIDYRSQTTVWEVRTDGTVGWLRGMEAGYLRASRVLLAHGAMERPTPFPGWTLPGVMTAGAVQTLLKAGGLKPTGNVVLAGTGPLLLLLARQLHRLGVKPPLIGRTDHFADGVRAVRHLRRDGLAPVIKGLGWLAHLKLAGVRSVTGLSGLVAEGHEKVEAVSFTVRGRKMRVPCDLLVVHDGIVPAVDIPNGAGLALQWDQANASWRPRTTPNGQAASTLPPGLRPEHCAIRITGDARRIGGAEAAIAHGRLAAQAMLADLGRGGSVSTKAREAVGRTLSARPFLDAAFPPGLSATLPGDDTIVCRCEELTAGALREKIRAGFTNMDALRGETRCGMGPCQGRNCMVTAARLIAECQGADSPALPVFRGRPPIRPLPLGALASLTGLDPRETELLTLEDKPENDREDTTHVPAH</sequence>
<dbReference type="Gene3D" id="1.10.10.1100">
    <property type="entry name" value="BFD-like [2Fe-2S]-binding domain"/>
    <property type="match status" value="1"/>
</dbReference>
<dbReference type="EMBL" id="NKUB01000042">
    <property type="protein sequence ID" value="PYD68282.1"/>
    <property type="molecule type" value="Genomic_DNA"/>
</dbReference>
<keyword evidence="6" id="KW-1185">Reference proteome</keyword>
<dbReference type="InterPro" id="IPR041117">
    <property type="entry name" value="SoxA_A3"/>
</dbReference>
<dbReference type="PANTHER" id="PTHR42949:SF3">
    <property type="entry name" value="ANAEROBIC GLYCEROL-3-PHOSPHATE DEHYDROGENASE SUBUNIT B"/>
    <property type="match status" value="1"/>
</dbReference>
<dbReference type="GO" id="GO:0016491">
    <property type="term" value="F:oxidoreductase activity"/>
    <property type="evidence" value="ECO:0007669"/>
    <property type="project" value="UniProtKB-KW"/>
</dbReference>
<feature type="domain" description="SoxA A3" evidence="4">
    <location>
        <begin position="400"/>
        <end position="478"/>
    </location>
</feature>
<gene>
    <name evidence="5" type="ORF">CFR76_15970</name>
</gene>
<protein>
    <submittedName>
        <fullName evidence="5">FAD/NAD(P)-binding oxidoreductase</fullName>
    </submittedName>
</protein>
<feature type="domain" description="FAD/NAD(P)-binding" evidence="3">
    <location>
        <begin position="18"/>
        <end position="295"/>
    </location>
</feature>
<dbReference type="InterPro" id="IPR051691">
    <property type="entry name" value="Metab_Enz_Cyan_OpOx_G3PDH"/>
</dbReference>
<dbReference type="InterPro" id="IPR041854">
    <property type="entry name" value="BFD-like_2Fe2S-bd_dom_sf"/>
</dbReference>
<dbReference type="CDD" id="cd19946">
    <property type="entry name" value="GlpA-like_Fer2_BFD-like"/>
    <property type="match status" value="1"/>
</dbReference>
<keyword evidence="1" id="KW-0560">Oxidoreductase</keyword>
<comment type="caution">
    <text evidence="5">The sequence shown here is derived from an EMBL/GenBank/DDBJ whole genome shotgun (WGS) entry which is preliminary data.</text>
</comment>
<dbReference type="Pfam" id="PF17806">
    <property type="entry name" value="SO_alpha_A3"/>
    <property type="match status" value="1"/>
</dbReference>
<dbReference type="Pfam" id="PF07992">
    <property type="entry name" value="Pyr_redox_2"/>
    <property type="match status" value="1"/>
</dbReference>
<dbReference type="RefSeq" id="WP_110557851.1">
    <property type="nucleotide sequence ID" value="NZ_NKUB01000042.1"/>
</dbReference>
<feature type="region of interest" description="Disordered" evidence="2">
    <location>
        <begin position="490"/>
        <end position="510"/>
    </location>
</feature>
<dbReference type="PRINTS" id="PR00411">
    <property type="entry name" value="PNDRDTASEI"/>
</dbReference>
<evidence type="ECO:0000259" key="3">
    <source>
        <dbReference type="Pfam" id="PF07992"/>
    </source>
</evidence>
<organism evidence="5 6">
    <name type="scientific">Komagataeibacter swingsii</name>
    <dbReference type="NCBI Taxonomy" id="215220"/>
    <lineage>
        <taxon>Bacteria</taxon>
        <taxon>Pseudomonadati</taxon>
        <taxon>Pseudomonadota</taxon>
        <taxon>Alphaproteobacteria</taxon>
        <taxon>Acetobacterales</taxon>
        <taxon>Acetobacteraceae</taxon>
        <taxon>Komagataeibacter</taxon>
    </lineage>
</organism>
<dbReference type="AlphaFoldDB" id="A0A2V4RL54"/>
<name>A0A2V4RL54_9PROT</name>
<dbReference type="InterPro" id="IPR036188">
    <property type="entry name" value="FAD/NAD-bd_sf"/>
</dbReference>
<dbReference type="Gene3D" id="3.50.50.60">
    <property type="entry name" value="FAD/NAD(P)-binding domain"/>
    <property type="match status" value="3"/>
</dbReference>
<accession>A0A2V4RL54</accession>
<reference evidence="5 6" key="1">
    <citation type="submission" date="2017-07" db="EMBL/GenBank/DDBJ databases">
        <title>A draft genome sequence of Komagataeibacter swingsii LMG 22125.</title>
        <authorList>
            <person name="Skraban J."/>
            <person name="Cleenwerck I."/>
            <person name="Vandamme P."/>
            <person name="Trcek J."/>
        </authorList>
    </citation>
    <scope>NUCLEOTIDE SEQUENCE [LARGE SCALE GENOMIC DNA]</scope>
    <source>
        <strain evidence="5 6">LMG 22125</strain>
    </source>
</reference>
<dbReference type="InterPro" id="IPR023753">
    <property type="entry name" value="FAD/NAD-binding_dom"/>
</dbReference>
<dbReference type="PANTHER" id="PTHR42949">
    <property type="entry name" value="ANAEROBIC GLYCEROL-3-PHOSPHATE DEHYDROGENASE SUBUNIT B"/>
    <property type="match status" value="1"/>
</dbReference>
<dbReference type="Proteomes" id="UP000247371">
    <property type="component" value="Unassembled WGS sequence"/>
</dbReference>
<dbReference type="InterPro" id="IPR017224">
    <property type="entry name" value="Opine_Oxase_asu/HCN_bsu"/>
</dbReference>
<dbReference type="PRINTS" id="PR00368">
    <property type="entry name" value="FADPNR"/>
</dbReference>
<evidence type="ECO:0000313" key="6">
    <source>
        <dbReference type="Proteomes" id="UP000247371"/>
    </source>
</evidence>
<dbReference type="PIRSF" id="PIRSF037495">
    <property type="entry name" value="Opine_OX_OoxA/HcnB"/>
    <property type="match status" value="1"/>
</dbReference>